<proteinExistence type="inferred from homology"/>
<feature type="signal peptide" evidence="12">
    <location>
        <begin position="1"/>
        <end position="17"/>
    </location>
</feature>
<dbReference type="InterPro" id="IPR000531">
    <property type="entry name" value="Beta-barrel_TonB"/>
</dbReference>
<dbReference type="Gene3D" id="2.170.130.10">
    <property type="entry name" value="TonB-dependent receptor, plug domain"/>
    <property type="match status" value="1"/>
</dbReference>
<keyword evidence="5 12" id="KW-0732">Signal</keyword>
<keyword evidence="8 10" id="KW-0472">Membrane</keyword>
<evidence type="ECO:0000256" key="5">
    <source>
        <dbReference type="ARBA" id="ARBA00022729"/>
    </source>
</evidence>
<evidence type="ECO:0000259" key="13">
    <source>
        <dbReference type="Pfam" id="PF00593"/>
    </source>
</evidence>
<dbReference type="Pfam" id="PF07715">
    <property type="entry name" value="Plug"/>
    <property type="match status" value="1"/>
</dbReference>
<evidence type="ECO:0000259" key="14">
    <source>
        <dbReference type="Pfam" id="PF07715"/>
    </source>
</evidence>
<feature type="chain" id="PRO_5045165910" evidence="12">
    <location>
        <begin position="18"/>
        <end position="593"/>
    </location>
</feature>
<reference evidence="15 16" key="1">
    <citation type="submission" date="2020-12" db="EMBL/GenBank/DDBJ databases">
        <title>Geomonas sp. Red259, isolated from paddy soil.</title>
        <authorList>
            <person name="Xu Z."/>
            <person name="Zhang Z."/>
            <person name="Masuda Y."/>
            <person name="Itoh H."/>
            <person name="Senoo K."/>
        </authorList>
    </citation>
    <scope>NUCLEOTIDE SEQUENCE [LARGE SCALE GENOMIC DNA]</scope>
    <source>
        <strain evidence="15 16">Red259</strain>
    </source>
</reference>
<gene>
    <name evidence="15" type="ORF">JFN90_08170</name>
</gene>
<dbReference type="SUPFAM" id="SSF56935">
    <property type="entry name" value="Porins"/>
    <property type="match status" value="1"/>
</dbReference>
<comment type="similarity">
    <text evidence="10 11">Belongs to the TonB-dependent receptor family.</text>
</comment>
<dbReference type="Proteomes" id="UP000641025">
    <property type="component" value="Unassembled WGS sequence"/>
</dbReference>
<protein>
    <submittedName>
        <fullName evidence="15">TonB-dependent receptor</fullName>
    </submittedName>
</protein>
<keyword evidence="9 10" id="KW-0998">Cell outer membrane</keyword>
<evidence type="ECO:0000313" key="15">
    <source>
        <dbReference type="EMBL" id="MBJ6800113.1"/>
    </source>
</evidence>
<dbReference type="InterPro" id="IPR012910">
    <property type="entry name" value="Plug_dom"/>
</dbReference>
<evidence type="ECO:0000256" key="4">
    <source>
        <dbReference type="ARBA" id="ARBA00022692"/>
    </source>
</evidence>
<keyword evidence="2 10" id="KW-0813">Transport</keyword>
<keyword evidence="15" id="KW-0675">Receptor</keyword>
<evidence type="ECO:0000256" key="10">
    <source>
        <dbReference type="PROSITE-ProRule" id="PRU01360"/>
    </source>
</evidence>
<organism evidence="15 16">
    <name type="scientific">Geomonas propionica</name>
    <dbReference type="NCBI Taxonomy" id="2798582"/>
    <lineage>
        <taxon>Bacteria</taxon>
        <taxon>Pseudomonadati</taxon>
        <taxon>Thermodesulfobacteriota</taxon>
        <taxon>Desulfuromonadia</taxon>
        <taxon>Geobacterales</taxon>
        <taxon>Geobacteraceae</taxon>
        <taxon>Geomonas</taxon>
    </lineage>
</organism>
<evidence type="ECO:0000256" key="7">
    <source>
        <dbReference type="ARBA" id="ARBA00023077"/>
    </source>
</evidence>
<keyword evidence="4 10" id="KW-0812">Transmembrane</keyword>
<sequence length="593" mass="64527">MLLTVALCLLTVAPAICDDDVSTVELFNGSGAELVSASRSPRPASQTAENITVVTADEIAALNAHNLPDILYAITGIQLEIIGTPGANTNIEIQGSDFDHVLVLIDNVPINSLSDNFPDLAAIPAQIIDRIEIVKGAASSSWGSALGGVINVITKMPQQDSAIGGTVSGSYGTRETLDGRVEATGTVDRLGYYLTAGQLRSDGLRPNNQSNLKSLYGKLHYELPVRGGITLSTLYTTKKTGIIDLPVLHVNDQKRELVSSLALQLPVDTRLTLDAALRTRQSDMEMFVVSTPGGALLQSGLEEDNSTGGSMKLSWQGEWQLIVAGVDYDHVRVRMLGGLLPGEAARGADRIGVYLNDTLTIGDFAVTPSARFDWTGFGGNRFSPSFGITYALSENSLLRGYTARGYSLTSLNRADSTEKVWTSQFGIESGEVPYLWLKATLFRNDTWDVLSNEQRNTVQKRQLKLGGEFELRTVPVFHTSLGVGYTYIHATEGANGPQVSSIPMQTLKLGLRYRDPSQLQAQVTGYYIDWDAPTGKSRGMLWDLHLSKAFEYSDFGSIEIFGSLRNIFNGQQYLSDFYKNTGRWAEAGVRCHF</sequence>
<evidence type="ECO:0000256" key="6">
    <source>
        <dbReference type="ARBA" id="ARBA00023065"/>
    </source>
</evidence>
<dbReference type="PANTHER" id="PTHR30069">
    <property type="entry name" value="TONB-DEPENDENT OUTER MEMBRANE RECEPTOR"/>
    <property type="match status" value="1"/>
</dbReference>
<keyword evidence="16" id="KW-1185">Reference proteome</keyword>
<dbReference type="Gene3D" id="2.40.170.20">
    <property type="entry name" value="TonB-dependent receptor, beta-barrel domain"/>
    <property type="match status" value="1"/>
</dbReference>
<evidence type="ECO:0000256" key="1">
    <source>
        <dbReference type="ARBA" id="ARBA00004571"/>
    </source>
</evidence>
<accession>A0ABS0YQA5</accession>
<keyword evidence="7 11" id="KW-0798">TonB box</keyword>
<comment type="caution">
    <text evidence="15">The sequence shown here is derived from an EMBL/GenBank/DDBJ whole genome shotgun (WGS) entry which is preliminary data.</text>
</comment>
<dbReference type="InterPro" id="IPR039426">
    <property type="entry name" value="TonB-dep_rcpt-like"/>
</dbReference>
<feature type="domain" description="TonB-dependent receptor-like beta-barrel" evidence="13">
    <location>
        <begin position="206"/>
        <end position="527"/>
    </location>
</feature>
<keyword evidence="3 10" id="KW-1134">Transmembrane beta strand</keyword>
<keyword evidence="6" id="KW-0406">Ion transport</keyword>
<dbReference type="PROSITE" id="PS52016">
    <property type="entry name" value="TONB_DEPENDENT_REC_3"/>
    <property type="match status" value="1"/>
</dbReference>
<comment type="subcellular location">
    <subcellularLocation>
        <location evidence="1 10">Cell outer membrane</location>
        <topology evidence="1 10">Multi-pass membrane protein</topology>
    </subcellularLocation>
</comment>
<evidence type="ECO:0000256" key="12">
    <source>
        <dbReference type="SAM" id="SignalP"/>
    </source>
</evidence>
<name>A0ABS0YQA5_9BACT</name>
<dbReference type="InterPro" id="IPR036942">
    <property type="entry name" value="Beta-barrel_TonB_sf"/>
</dbReference>
<evidence type="ECO:0000256" key="11">
    <source>
        <dbReference type="RuleBase" id="RU003357"/>
    </source>
</evidence>
<dbReference type="PANTHER" id="PTHR30069:SF53">
    <property type="entry name" value="COLICIN I RECEPTOR-RELATED"/>
    <property type="match status" value="1"/>
</dbReference>
<evidence type="ECO:0000256" key="2">
    <source>
        <dbReference type="ARBA" id="ARBA00022448"/>
    </source>
</evidence>
<feature type="domain" description="TonB-dependent receptor plug" evidence="14">
    <location>
        <begin position="45"/>
        <end position="149"/>
    </location>
</feature>
<dbReference type="InterPro" id="IPR037066">
    <property type="entry name" value="Plug_dom_sf"/>
</dbReference>
<evidence type="ECO:0000256" key="3">
    <source>
        <dbReference type="ARBA" id="ARBA00022452"/>
    </source>
</evidence>
<evidence type="ECO:0000256" key="9">
    <source>
        <dbReference type="ARBA" id="ARBA00023237"/>
    </source>
</evidence>
<evidence type="ECO:0000256" key="8">
    <source>
        <dbReference type="ARBA" id="ARBA00023136"/>
    </source>
</evidence>
<dbReference type="Pfam" id="PF00593">
    <property type="entry name" value="TonB_dep_Rec_b-barrel"/>
    <property type="match status" value="1"/>
</dbReference>
<evidence type="ECO:0000313" key="16">
    <source>
        <dbReference type="Proteomes" id="UP000641025"/>
    </source>
</evidence>
<dbReference type="EMBL" id="JAEMHK010000005">
    <property type="protein sequence ID" value="MBJ6800113.1"/>
    <property type="molecule type" value="Genomic_DNA"/>
</dbReference>
<dbReference type="RefSeq" id="WP_199394627.1">
    <property type="nucleotide sequence ID" value="NZ_JAEMHK010000005.1"/>
</dbReference>